<dbReference type="GO" id="GO:0046559">
    <property type="term" value="F:alpha-glucuronidase activity"/>
    <property type="evidence" value="ECO:0007669"/>
    <property type="project" value="InterPro"/>
</dbReference>
<dbReference type="InterPro" id="IPR017853">
    <property type="entry name" value="GH"/>
</dbReference>
<dbReference type="SUPFAM" id="SSF51445">
    <property type="entry name" value="(Trans)glycosidases"/>
    <property type="match status" value="1"/>
</dbReference>
<feature type="region of interest" description="Disordered" evidence="10">
    <location>
        <begin position="50"/>
        <end position="130"/>
    </location>
</feature>
<dbReference type="GO" id="GO:0033939">
    <property type="term" value="F:xylan alpha-1,2-glucuronosidase activity"/>
    <property type="evidence" value="ECO:0007669"/>
    <property type="project" value="UniProtKB-EC"/>
</dbReference>
<dbReference type="CAZy" id="GH67">
    <property type="family name" value="Glycoside Hydrolase Family 67"/>
</dbReference>
<dbReference type="PANTHER" id="PTHR39207">
    <property type="entry name" value="ALPHA-GLUCURONIDASE A"/>
    <property type="match status" value="1"/>
</dbReference>
<evidence type="ECO:0000256" key="8">
    <source>
        <dbReference type="PIRSR" id="PIRSR029900-1"/>
    </source>
</evidence>
<evidence type="ECO:0000256" key="4">
    <source>
        <dbReference type="ARBA" id="ARBA00023277"/>
    </source>
</evidence>
<dbReference type="STRING" id="448385.sce0996"/>
<keyword evidence="15" id="KW-1185">Reference proteome</keyword>
<dbReference type="Gene3D" id="3.20.20.80">
    <property type="entry name" value="Glycosidases"/>
    <property type="match status" value="1"/>
</dbReference>
<dbReference type="Pfam" id="PF07488">
    <property type="entry name" value="Glyco_hydro_67M"/>
    <property type="match status" value="1"/>
</dbReference>
<feature type="active site" description="Proton donor" evidence="8">
    <location>
        <position position="417"/>
    </location>
</feature>
<organism evidence="14 15">
    <name type="scientific">Sorangium cellulosum (strain So ce56)</name>
    <name type="common">Polyangium cellulosum (strain So ce56)</name>
    <dbReference type="NCBI Taxonomy" id="448385"/>
    <lineage>
        <taxon>Bacteria</taxon>
        <taxon>Pseudomonadati</taxon>
        <taxon>Myxococcota</taxon>
        <taxon>Polyangia</taxon>
        <taxon>Polyangiales</taxon>
        <taxon>Polyangiaceae</taxon>
        <taxon>Sorangium</taxon>
    </lineage>
</organism>
<dbReference type="KEGG" id="scl:sce0996"/>
<keyword evidence="6 9" id="KW-0624">Polysaccharide degradation</keyword>
<evidence type="ECO:0000313" key="14">
    <source>
        <dbReference type="EMBL" id="CAN91153.1"/>
    </source>
</evidence>
<dbReference type="GO" id="GO:0005576">
    <property type="term" value="C:extracellular region"/>
    <property type="evidence" value="ECO:0007669"/>
    <property type="project" value="InterPro"/>
</dbReference>
<dbReference type="InterPro" id="IPR011100">
    <property type="entry name" value="Glyco_hydro_67_cat"/>
</dbReference>
<evidence type="ECO:0000256" key="3">
    <source>
        <dbReference type="ARBA" id="ARBA00022801"/>
    </source>
</evidence>
<evidence type="ECO:0000256" key="9">
    <source>
        <dbReference type="RuleBase" id="RU361198"/>
    </source>
</evidence>
<dbReference type="eggNOG" id="COG3661">
    <property type="taxonomic scope" value="Bacteria"/>
</dbReference>
<dbReference type="BioCyc" id="SCEL448385:SCE_RS05200-MONOMER"/>
<sequence>MERLIQMAPPSENKMSPRADRPPTRRPHPMKILRVPLLVAGLLSAALAGACSSSGTDEPNEVTGSGGSSAAGSPSGATGTGGGASSGANSGTGGGASVGQGGGDTGTSTGSTGGMSGSDEEYPAPGALPDETGADLWLRYPKVPIPGRLAEYQAAFKRVVKSGTGASLDIAEAELVKGLSGLTGGTVATGAAVDGPGAVVIGTAAADVIKGLPLAARLGALGPEGYLVEAADIGGQPVIAVAGNTEVGVLYGTFALLRHVQSHSALDKLSLTGSPKIGHRILNHWDNLDRSVERGYAGRSIWDWSALPGTLSPRYKDYARANASIGINGTVLTNVNANAQVLTPSYLTKVKALADVFRPYGIKVYLTARFSAPVEIGNLSTADPTNASVKQWWTNKVNEIYQQIPDFGGFLVKANSEGQPGPQDYGRTHADGANMLADALAPHDGIVIWRAFVYSDTSPPDRIKQAYEEFKPLDGKFKSNVLVQAKNGPLDFQPREPFHPLFGAMPKTPLALELQITKEYLGEDTHLAYLGPLFEEVLKADTYAGGEGSTVARVIDGTLHKYATTAISGVANVGDDTNWTGSQMNQANWYVYGRLAWNPDLSSEAIAEEWVRQTFSNDPVVVEPVVQIMMQSREALVDYMTPLGLVHIMGNDHHYGPGPWLNSLSRVEWNPVYYHKADANSIGFNRTSSGSNAVAQYAAQVGQTFGSRDTVPDDLVLFFHRVGWQDKLKSGRTVWEELVHRYSQGVDEVGVMRETWKSVEGRIDGKRFSDVSDFLQIQHYEARWWRDACLAYFGSVSKLQVPSGYAPLANTLSFYQGLRCPSDPKKPRCSQVYTGNPSPAILQ</sequence>
<dbReference type="SUPFAM" id="SSF55545">
    <property type="entry name" value="beta-N-acetylhexosaminidase-like domain"/>
    <property type="match status" value="1"/>
</dbReference>
<comment type="similarity">
    <text evidence="1 7 9">Belongs to the glycosyl hydrolase 67 family.</text>
</comment>
<evidence type="ECO:0000256" key="1">
    <source>
        <dbReference type="ARBA" id="ARBA00008833"/>
    </source>
</evidence>
<feature type="active site" description="Proton acceptor" evidence="8">
    <location>
        <position position="519"/>
    </location>
</feature>
<evidence type="ECO:0000313" key="15">
    <source>
        <dbReference type="Proteomes" id="UP000002139"/>
    </source>
</evidence>
<evidence type="ECO:0000259" key="11">
    <source>
        <dbReference type="Pfam" id="PF03648"/>
    </source>
</evidence>
<proteinExistence type="inferred from homology"/>
<evidence type="ECO:0000256" key="7">
    <source>
        <dbReference type="PIRNR" id="PIRNR029900"/>
    </source>
</evidence>
<feature type="region of interest" description="Disordered" evidence="10">
    <location>
        <begin position="1"/>
        <end position="28"/>
    </location>
</feature>
<feature type="domain" description="Glycosyl hydrolase family 67 catalytic" evidence="13">
    <location>
        <begin position="260"/>
        <end position="579"/>
    </location>
</feature>
<keyword evidence="3 7" id="KW-0378">Hydrolase</keyword>
<dbReference type="InterPro" id="IPR005154">
    <property type="entry name" value="Glyco_hydro_67_aGlcAse_N"/>
</dbReference>
<dbReference type="Proteomes" id="UP000002139">
    <property type="component" value="Chromosome"/>
</dbReference>
<dbReference type="GO" id="GO:0045493">
    <property type="term" value="P:xylan catabolic process"/>
    <property type="evidence" value="ECO:0007669"/>
    <property type="project" value="UniProtKB-KW"/>
</dbReference>
<dbReference type="EC" id="3.2.1.131" evidence="9"/>
<keyword evidence="2 7" id="KW-0858">Xylan degradation</keyword>
<dbReference type="HOGENOM" id="CLU_007125_1_0_7"/>
<dbReference type="PIRSF" id="PIRSF029900">
    <property type="entry name" value="Alpha-glucuronds"/>
    <property type="match status" value="1"/>
</dbReference>
<dbReference type="InterPro" id="IPR011099">
    <property type="entry name" value="Glyco_hydro_67_C"/>
</dbReference>
<evidence type="ECO:0000259" key="12">
    <source>
        <dbReference type="Pfam" id="PF07477"/>
    </source>
</evidence>
<gene>
    <name evidence="14" type="primary">aguA</name>
    <name evidence="14" type="ordered locus">sce0996</name>
</gene>
<feature type="domain" description="Alpha glucuronidase N-terminal" evidence="11">
    <location>
        <begin position="136"/>
        <end position="256"/>
    </location>
</feature>
<dbReference type="Pfam" id="PF03648">
    <property type="entry name" value="Glyco_hydro_67N"/>
    <property type="match status" value="1"/>
</dbReference>
<dbReference type="Pfam" id="PF07477">
    <property type="entry name" value="Glyco_hydro_67C"/>
    <property type="match status" value="1"/>
</dbReference>
<dbReference type="InterPro" id="IPR037054">
    <property type="entry name" value="A-glucoronidase_C_sf"/>
</dbReference>
<dbReference type="Gene3D" id="3.30.379.10">
    <property type="entry name" value="Chitobiase/beta-hexosaminidase domain 2-like"/>
    <property type="match status" value="1"/>
</dbReference>
<evidence type="ECO:0000256" key="10">
    <source>
        <dbReference type="SAM" id="MobiDB-lite"/>
    </source>
</evidence>
<evidence type="ECO:0000256" key="5">
    <source>
        <dbReference type="ARBA" id="ARBA00023295"/>
    </source>
</evidence>
<evidence type="ECO:0000256" key="2">
    <source>
        <dbReference type="ARBA" id="ARBA00022651"/>
    </source>
</evidence>
<comment type="catalytic activity">
    <reaction evidence="9">
        <text>Hydrolysis of (1-&gt;2)-alpha-D-(4-O-methyl)glucuronosyl links in the main chain of hardwood xylans.</text>
        <dbReference type="EC" id="3.2.1.131"/>
    </reaction>
</comment>
<dbReference type="AlphaFoldDB" id="A9EV23"/>
<dbReference type="Gene3D" id="3.90.1330.10">
    <property type="entry name" value="Alpha-glucuronidase, C-terminal domain"/>
    <property type="match status" value="1"/>
</dbReference>
<feature type="domain" description="Glycosyl hydrolase family 67 C-terminal" evidence="12">
    <location>
        <begin position="580"/>
        <end position="804"/>
    </location>
</feature>
<keyword evidence="4 9" id="KW-0119">Carbohydrate metabolism</keyword>
<dbReference type="PANTHER" id="PTHR39207:SF1">
    <property type="entry name" value="ALPHA-GLUCURONIDASE A"/>
    <property type="match status" value="1"/>
</dbReference>
<name>A9EV23_SORC5</name>
<evidence type="ECO:0000259" key="13">
    <source>
        <dbReference type="Pfam" id="PF07488"/>
    </source>
</evidence>
<feature type="active site" description="Proton acceptor" evidence="8">
    <location>
        <position position="491"/>
    </location>
</feature>
<dbReference type="EMBL" id="AM746676">
    <property type="protein sequence ID" value="CAN91153.1"/>
    <property type="molecule type" value="Genomic_DNA"/>
</dbReference>
<protein>
    <recommendedName>
        <fullName evidence="9">Xylan alpha-1,2-glucuronidase</fullName>
        <ecNumber evidence="9">3.2.1.131</ecNumber>
    </recommendedName>
</protein>
<comment type="subunit">
    <text evidence="9">Homodimer.</text>
</comment>
<feature type="compositionally biased region" description="Gly residues" evidence="10">
    <location>
        <begin position="78"/>
        <end position="116"/>
    </location>
</feature>
<dbReference type="InterPro" id="IPR029018">
    <property type="entry name" value="Hex-like_dom2"/>
</dbReference>
<keyword evidence="5 7" id="KW-0326">Glycosidase</keyword>
<reference evidence="14 15" key="1">
    <citation type="journal article" date="2007" name="Nat. Biotechnol.">
        <title>Complete genome sequence of the myxobacterium Sorangium cellulosum.</title>
        <authorList>
            <person name="Schneiker S."/>
            <person name="Perlova O."/>
            <person name="Kaiser O."/>
            <person name="Gerth K."/>
            <person name="Alici A."/>
            <person name="Altmeyer M.O."/>
            <person name="Bartels D."/>
            <person name="Bekel T."/>
            <person name="Beyer S."/>
            <person name="Bode E."/>
            <person name="Bode H.B."/>
            <person name="Bolten C.J."/>
            <person name="Choudhuri J.V."/>
            <person name="Doss S."/>
            <person name="Elnakady Y.A."/>
            <person name="Frank B."/>
            <person name="Gaigalat L."/>
            <person name="Goesmann A."/>
            <person name="Groeger C."/>
            <person name="Gross F."/>
            <person name="Jelsbak L."/>
            <person name="Jelsbak L."/>
            <person name="Kalinowski J."/>
            <person name="Kegler C."/>
            <person name="Knauber T."/>
            <person name="Konietzny S."/>
            <person name="Kopp M."/>
            <person name="Krause L."/>
            <person name="Krug D."/>
            <person name="Linke B."/>
            <person name="Mahmud T."/>
            <person name="Martinez-Arias R."/>
            <person name="McHardy A.C."/>
            <person name="Merai M."/>
            <person name="Meyer F."/>
            <person name="Mormann S."/>
            <person name="Munoz-Dorado J."/>
            <person name="Perez J."/>
            <person name="Pradella S."/>
            <person name="Rachid S."/>
            <person name="Raddatz G."/>
            <person name="Rosenau F."/>
            <person name="Rueckert C."/>
            <person name="Sasse F."/>
            <person name="Scharfe M."/>
            <person name="Schuster S.C."/>
            <person name="Suen G."/>
            <person name="Treuner-Lange A."/>
            <person name="Velicer G.J."/>
            <person name="Vorholter F.-J."/>
            <person name="Weissman K.J."/>
            <person name="Welch R.D."/>
            <person name="Wenzel S.C."/>
            <person name="Whitworth D.E."/>
            <person name="Wilhelm S."/>
            <person name="Wittmann C."/>
            <person name="Bloecker H."/>
            <person name="Puehler A."/>
            <person name="Mueller R."/>
        </authorList>
    </citation>
    <scope>NUCLEOTIDE SEQUENCE [LARGE SCALE GENOMIC DNA]</scope>
    <source>
        <strain evidence="15">So ce56</strain>
    </source>
</reference>
<dbReference type="InterPro" id="IPR011395">
    <property type="entry name" value="Glyco_hydro_67_aGlcAse"/>
</dbReference>
<evidence type="ECO:0000256" key="6">
    <source>
        <dbReference type="ARBA" id="ARBA00023326"/>
    </source>
</evidence>
<accession>A9EV23</accession>